<dbReference type="Proteomes" id="UP000799429">
    <property type="component" value="Unassembled WGS sequence"/>
</dbReference>
<dbReference type="SUPFAM" id="SSF49482">
    <property type="entry name" value="Aromatic compound dioxygenase"/>
    <property type="match status" value="1"/>
</dbReference>
<proteinExistence type="predicted"/>
<protein>
    <submittedName>
        <fullName evidence="1">Uncharacterized protein</fullName>
    </submittedName>
</protein>
<sequence>MDALGYKQLVGQTFDKRDEHMNDDALFAINDSFAVEFLPLEGDLRARFGLRRDFKLARYEVAKVSS</sequence>
<dbReference type="GO" id="GO:0016702">
    <property type="term" value="F:oxidoreductase activity, acting on single donors with incorporation of molecular oxygen, incorporation of two atoms of oxygen"/>
    <property type="evidence" value="ECO:0007669"/>
    <property type="project" value="InterPro"/>
</dbReference>
<reference evidence="1" key="1">
    <citation type="journal article" date="2020" name="Stud. Mycol.">
        <title>101 Dothideomycetes genomes: a test case for predicting lifestyles and emergence of pathogens.</title>
        <authorList>
            <person name="Haridas S."/>
            <person name="Albert R."/>
            <person name="Binder M."/>
            <person name="Bloem J."/>
            <person name="Labutti K."/>
            <person name="Salamov A."/>
            <person name="Andreopoulos B."/>
            <person name="Baker S."/>
            <person name="Barry K."/>
            <person name="Bills G."/>
            <person name="Bluhm B."/>
            <person name="Cannon C."/>
            <person name="Castanera R."/>
            <person name="Culley D."/>
            <person name="Daum C."/>
            <person name="Ezra D."/>
            <person name="Gonzalez J."/>
            <person name="Henrissat B."/>
            <person name="Kuo A."/>
            <person name="Liang C."/>
            <person name="Lipzen A."/>
            <person name="Lutzoni F."/>
            <person name="Magnuson J."/>
            <person name="Mondo S."/>
            <person name="Nolan M."/>
            <person name="Ohm R."/>
            <person name="Pangilinan J."/>
            <person name="Park H.-J."/>
            <person name="Ramirez L."/>
            <person name="Alfaro M."/>
            <person name="Sun H."/>
            <person name="Tritt A."/>
            <person name="Yoshinaga Y."/>
            <person name="Zwiers L.-H."/>
            <person name="Turgeon B."/>
            <person name="Goodwin S."/>
            <person name="Spatafora J."/>
            <person name="Crous P."/>
            <person name="Grigoriev I."/>
        </authorList>
    </citation>
    <scope>NUCLEOTIDE SEQUENCE</scope>
    <source>
        <strain evidence="1">CBS 101060</strain>
    </source>
</reference>
<accession>A0A9P4VIV4</accession>
<name>A0A9P4VIV4_9PEZI</name>
<dbReference type="InterPro" id="IPR015889">
    <property type="entry name" value="Intradiol_dOase_core"/>
</dbReference>
<gene>
    <name evidence="1" type="ORF">M501DRAFT_944116</name>
</gene>
<keyword evidence="2" id="KW-1185">Reference proteome</keyword>
<evidence type="ECO:0000313" key="1">
    <source>
        <dbReference type="EMBL" id="KAF2834476.1"/>
    </source>
</evidence>
<dbReference type="GO" id="GO:0005506">
    <property type="term" value="F:iron ion binding"/>
    <property type="evidence" value="ECO:0007669"/>
    <property type="project" value="InterPro"/>
</dbReference>
<dbReference type="EMBL" id="MU006118">
    <property type="protein sequence ID" value="KAF2834476.1"/>
    <property type="molecule type" value="Genomic_DNA"/>
</dbReference>
<comment type="caution">
    <text evidence="1">The sequence shown here is derived from an EMBL/GenBank/DDBJ whole genome shotgun (WGS) entry which is preliminary data.</text>
</comment>
<dbReference type="AlphaFoldDB" id="A0A9P4VIV4"/>
<evidence type="ECO:0000313" key="2">
    <source>
        <dbReference type="Proteomes" id="UP000799429"/>
    </source>
</evidence>
<organism evidence="1 2">
    <name type="scientific">Patellaria atrata CBS 101060</name>
    <dbReference type="NCBI Taxonomy" id="1346257"/>
    <lineage>
        <taxon>Eukaryota</taxon>
        <taxon>Fungi</taxon>
        <taxon>Dikarya</taxon>
        <taxon>Ascomycota</taxon>
        <taxon>Pezizomycotina</taxon>
        <taxon>Dothideomycetes</taxon>
        <taxon>Dothideomycetes incertae sedis</taxon>
        <taxon>Patellariales</taxon>
        <taxon>Patellariaceae</taxon>
        <taxon>Patellaria</taxon>
    </lineage>
</organism>